<evidence type="ECO:0000313" key="2">
    <source>
        <dbReference type="EMBL" id="SET54434.1"/>
    </source>
</evidence>
<keyword evidence="1" id="KW-0472">Membrane</keyword>
<dbReference type="EMBL" id="FOIL01000024">
    <property type="protein sequence ID" value="SET54434.1"/>
    <property type="molecule type" value="Genomic_DNA"/>
</dbReference>
<protein>
    <submittedName>
        <fullName evidence="2">Poly-gamma-glutamate system protein</fullName>
    </submittedName>
</protein>
<dbReference type="eggNOG" id="ENOG502Z9ES">
    <property type="taxonomic scope" value="Bacteria"/>
</dbReference>
<organism evidence="2 3">
    <name type="scientific">[Clostridium] aminophilum</name>
    <dbReference type="NCBI Taxonomy" id="1526"/>
    <lineage>
        <taxon>Bacteria</taxon>
        <taxon>Bacillati</taxon>
        <taxon>Bacillota</taxon>
        <taxon>Clostridia</taxon>
        <taxon>Lachnospirales</taxon>
        <taxon>Lachnospiraceae</taxon>
    </lineage>
</organism>
<gene>
    <name evidence="2" type="ORF">SAMN04487771_10248</name>
</gene>
<dbReference type="Proteomes" id="UP000199820">
    <property type="component" value="Unassembled WGS sequence"/>
</dbReference>
<dbReference type="NCBIfam" id="TIGR04332">
    <property type="entry name" value="gamma_Glu_sys"/>
    <property type="match status" value="1"/>
</dbReference>
<dbReference type="AlphaFoldDB" id="A0A1I0F8E1"/>
<keyword evidence="3" id="KW-1185">Reference proteome</keyword>
<sequence>MFLSSRFSALSDSRKRLILLSLLTVYLGGSCGLLQATRYRAPKPYADIMLQASEQLNTAFGAIKDLRLSLGHPIDKLDDPNETGMIGDLLTDITTTHGILEAKRSAANPNSAAMVTDLLIRCGVKEGDYVACNFSSSFPTLNLATVCALDSIGAHGIIINSVGASTYGANLSDLTYLDMEQELLGKGLIRNHAEWFSLGGAGDVGTGMPEQVTEEIVRRARSHGLSYIHEPDLSANLEIRKEIYAAVPEKPVCFINVGGNLLSFAGAEEKLTAADGIVTEVRSSSEPQGLIPYFFRHGTPVIHLLNMKTLMPANGLPYDPVPLPAVGEGDVYSELRYDRKIAGFLGAGFFILSFLCFRIFPRRHIPL</sequence>
<keyword evidence="1" id="KW-0812">Transmembrane</keyword>
<keyword evidence="1" id="KW-1133">Transmembrane helix</keyword>
<evidence type="ECO:0000313" key="3">
    <source>
        <dbReference type="Proteomes" id="UP000199820"/>
    </source>
</evidence>
<dbReference type="STRING" id="1526.SAMN02910262_02499"/>
<accession>A0A1I0F8E1</accession>
<dbReference type="InterPro" id="IPR027602">
    <property type="entry name" value="PGA_system"/>
</dbReference>
<dbReference type="RefSeq" id="WP_074649585.1">
    <property type="nucleotide sequence ID" value="NZ_FOIL01000024.1"/>
</dbReference>
<proteinExistence type="predicted"/>
<name>A0A1I0F8E1_9FIRM</name>
<evidence type="ECO:0000256" key="1">
    <source>
        <dbReference type="SAM" id="Phobius"/>
    </source>
</evidence>
<reference evidence="2 3" key="1">
    <citation type="submission" date="2016-10" db="EMBL/GenBank/DDBJ databases">
        <authorList>
            <person name="de Groot N.N."/>
        </authorList>
    </citation>
    <scope>NUCLEOTIDE SEQUENCE [LARGE SCALE GENOMIC DNA]</scope>
    <source>
        <strain evidence="2 3">KH1P1</strain>
    </source>
</reference>
<dbReference type="PROSITE" id="PS51257">
    <property type="entry name" value="PROKAR_LIPOPROTEIN"/>
    <property type="match status" value="1"/>
</dbReference>
<feature type="transmembrane region" description="Helical" evidence="1">
    <location>
        <begin position="341"/>
        <end position="360"/>
    </location>
</feature>